<dbReference type="AlphaFoldDB" id="A0A6I4MA14"/>
<gene>
    <name evidence="1" type="ORF">F8568_015640</name>
</gene>
<reference evidence="1" key="1">
    <citation type="submission" date="2019-12" db="EMBL/GenBank/DDBJ databases">
        <title>Actinomadura physcomitrii sp. nov., a novel actinomycete isolated from moss [Physcomitrium sphaericum (Ludw) Fuernr].</title>
        <authorList>
            <person name="Zhuang X."/>
        </authorList>
    </citation>
    <scope>NUCLEOTIDE SEQUENCE [LARGE SCALE GENOMIC DNA]</scope>
    <source>
        <strain evidence="1">LD22</strain>
    </source>
</reference>
<comment type="caution">
    <text evidence="1">The sequence shown here is derived from an EMBL/GenBank/DDBJ whole genome shotgun (WGS) entry which is preliminary data.</text>
</comment>
<accession>A0A6I4MA14</accession>
<keyword evidence="2" id="KW-1185">Reference proteome</keyword>
<dbReference type="Gene3D" id="3.50.50.60">
    <property type="entry name" value="FAD/NAD(P)-binding domain"/>
    <property type="match status" value="1"/>
</dbReference>
<dbReference type="EMBL" id="WBMS02000010">
    <property type="protein sequence ID" value="MWA01780.1"/>
    <property type="molecule type" value="Genomic_DNA"/>
</dbReference>
<dbReference type="RefSeq" id="WP_160573630.1">
    <property type="nucleotide sequence ID" value="NZ_WBMS02000010.1"/>
</dbReference>
<organism evidence="1 2">
    <name type="scientific">Actinomadura physcomitrii</name>
    <dbReference type="NCBI Taxonomy" id="2650748"/>
    <lineage>
        <taxon>Bacteria</taxon>
        <taxon>Bacillati</taxon>
        <taxon>Actinomycetota</taxon>
        <taxon>Actinomycetes</taxon>
        <taxon>Streptosporangiales</taxon>
        <taxon>Thermomonosporaceae</taxon>
        <taxon>Actinomadura</taxon>
    </lineage>
</organism>
<dbReference type="InterPro" id="IPR036188">
    <property type="entry name" value="FAD/NAD-bd_sf"/>
</dbReference>
<protein>
    <submittedName>
        <fullName evidence="1">Uncharacterized protein</fullName>
    </submittedName>
</protein>
<sequence>MTGPTERDLDGSWRDGRRAYLGTAVAGFPDFFLMDGPDTKVGSGAVVHMLERIVKR</sequence>
<name>A0A6I4MA14_9ACTN</name>
<dbReference type="Proteomes" id="UP000462055">
    <property type="component" value="Unassembled WGS sequence"/>
</dbReference>
<evidence type="ECO:0000313" key="2">
    <source>
        <dbReference type="Proteomes" id="UP000462055"/>
    </source>
</evidence>
<evidence type="ECO:0000313" key="1">
    <source>
        <dbReference type="EMBL" id="MWA01780.1"/>
    </source>
</evidence>
<proteinExistence type="predicted"/>